<organism evidence="2 3">
    <name type="scientific">Candidatus Rothia avicola</name>
    <dbReference type="NCBI Taxonomy" id="2840478"/>
    <lineage>
        <taxon>Bacteria</taxon>
        <taxon>Bacillati</taxon>
        <taxon>Actinomycetota</taxon>
        <taxon>Actinomycetes</taxon>
        <taxon>Micrococcales</taxon>
        <taxon>Micrococcaceae</taxon>
        <taxon>Rothia</taxon>
    </lineage>
</organism>
<sequence>MAEYSRNHSDKNRSGYKKNNDRNSSRPYRSDRSDRNDSGYTKRDGDRPYGDKKKPFDKSRGGGKRFDDRKNNGNGRGGERSFDRKGKGPRKSFDRDQNKRGFQGERKDRNFTAEAKTPSGDYRPSKNAPEIDTDVTGKELENWTLRALRQLEAQNADTVAKHLVMVGRYLDIAPDFALEHAVAASKRAGRIGVVREVVGIAAYAAEDFELALRELRTHRRISGSNEHLALLVDCERALGRIEKALTLAEEAKNEEVPAAVRSEVAIVVSGIYRDQGELKKALKALEIPELNPKRGFDYSPRLFNTYAELLEQDGRSKEAARWARLALMTEAALGQGDFVEPEIFDIFTEQDLLEPEEPSVDLEAAEAQAPAAEAVETDTEADAAESAETEAADAVTAEEPEANEDGALFEVDETQTTTETLVSEDQAEEEALFELSAEAAEEDRD</sequence>
<dbReference type="InterPro" id="IPR011990">
    <property type="entry name" value="TPR-like_helical_dom_sf"/>
</dbReference>
<feature type="compositionally biased region" description="Polar residues" evidence="1">
    <location>
        <begin position="414"/>
        <end position="423"/>
    </location>
</feature>
<evidence type="ECO:0000256" key="1">
    <source>
        <dbReference type="SAM" id="MobiDB-lite"/>
    </source>
</evidence>
<dbReference type="Proteomes" id="UP000824134">
    <property type="component" value="Unassembled WGS sequence"/>
</dbReference>
<evidence type="ECO:0000313" key="3">
    <source>
        <dbReference type="Proteomes" id="UP000824134"/>
    </source>
</evidence>
<proteinExistence type="predicted"/>
<gene>
    <name evidence="2" type="ORF">H9821_02855</name>
</gene>
<feature type="compositionally biased region" description="Low complexity" evidence="1">
    <location>
        <begin position="365"/>
        <end position="374"/>
    </location>
</feature>
<name>A0A9D2CQI3_9MICC</name>
<feature type="compositionally biased region" description="Basic and acidic residues" evidence="1">
    <location>
        <begin position="1"/>
        <end position="111"/>
    </location>
</feature>
<feature type="region of interest" description="Disordered" evidence="1">
    <location>
        <begin position="355"/>
        <end position="445"/>
    </location>
</feature>
<reference evidence="2" key="2">
    <citation type="submission" date="2021-04" db="EMBL/GenBank/DDBJ databases">
        <authorList>
            <person name="Gilroy R."/>
        </authorList>
    </citation>
    <scope>NUCLEOTIDE SEQUENCE</scope>
    <source>
        <strain evidence="2">ChiHjej12B11-9195</strain>
    </source>
</reference>
<feature type="compositionally biased region" description="Acidic residues" evidence="1">
    <location>
        <begin position="355"/>
        <end position="364"/>
    </location>
</feature>
<dbReference type="Gene3D" id="1.25.40.10">
    <property type="entry name" value="Tetratricopeptide repeat domain"/>
    <property type="match status" value="1"/>
</dbReference>
<reference evidence="2" key="1">
    <citation type="journal article" date="2021" name="PeerJ">
        <title>Extensive microbial diversity within the chicken gut microbiome revealed by metagenomics and culture.</title>
        <authorList>
            <person name="Gilroy R."/>
            <person name="Ravi A."/>
            <person name="Getino M."/>
            <person name="Pursley I."/>
            <person name="Horton D.L."/>
            <person name="Alikhan N.F."/>
            <person name="Baker D."/>
            <person name="Gharbi K."/>
            <person name="Hall N."/>
            <person name="Watson M."/>
            <person name="Adriaenssens E.M."/>
            <person name="Foster-Nyarko E."/>
            <person name="Jarju S."/>
            <person name="Secka A."/>
            <person name="Antonio M."/>
            <person name="Oren A."/>
            <person name="Chaudhuri R.R."/>
            <person name="La Ragione R."/>
            <person name="Hildebrand F."/>
            <person name="Pallen M.J."/>
        </authorList>
    </citation>
    <scope>NUCLEOTIDE SEQUENCE</scope>
    <source>
        <strain evidence="2">ChiHjej12B11-9195</strain>
    </source>
</reference>
<dbReference type="EMBL" id="DXCN01000026">
    <property type="protein sequence ID" value="HIY94592.1"/>
    <property type="molecule type" value="Genomic_DNA"/>
</dbReference>
<evidence type="ECO:0008006" key="4">
    <source>
        <dbReference type="Google" id="ProtNLM"/>
    </source>
</evidence>
<evidence type="ECO:0000313" key="2">
    <source>
        <dbReference type="EMBL" id="HIY94592.1"/>
    </source>
</evidence>
<protein>
    <recommendedName>
        <fullName evidence="4">TPR-repeat-containing protein</fullName>
    </recommendedName>
</protein>
<feature type="compositionally biased region" description="Acidic residues" evidence="1">
    <location>
        <begin position="375"/>
        <end position="404"/>
    </location>
</feature>
<comment type="caution">
    <text evidence="2">The sequence shown here is derived from an EMBL/GenBank/DDBJ whole genome shotgun (WGS) entry which is preliminary data.</text>
</comment>
<accession>A0A9D2CQI3</accession>
<dbReference type="AlphaFoldDB" id="A0A9D2CQI3"/>
<feature type="region of interest" description="Disordered" evidence="1">
    <location>
        <begin position="1"/>
        <end position="132"/>
    </location>
</feature>